<feature type="transmembrane region" description="Helical" evidence="8">
    <location>
        <begin position="104"/>
        <end position="127"/>
    </location>
</feature>
<gene>
    <name evidence="10" type="ORF">GCM10022214_50980</name>
</gene>
<evidence type="ECO:0000256" key="4">
    <source>
        <dbReference type="ARBA" id="ARBA00022692"/>
    </source>
</evidence>
<dbReference type="Pfam" id="PF04239">
    <property type="entry name" value="DUF421"/>
    <property type="match status" value="1"/>
</dbReference>
<sequence>MAGDRPPGNTSPPTASYNGTDERRTACERAKPSGGGAVMSWLIGDWMHLGAVAGKAALMYGTALLALRMGERRTLSQWTIIDFVAAVAVGAIVGRTAVASDQSFVTGAVALVTLIAMHRVISGLRLYPPFRRFTDHRVRVLVAHGEMRRHQLWICGVTESDLLAQLRQRGVFELSDVRFVLYEAKGDLTVVRESELGAGTPGLIQAGLRDAADFST</sequence>
<comment type="similarity">
    <text evidence="2">Belongs to the UPF0702 family.</text>
</comment>
<evidence type="ECO:0000256" key="7">
    <source>
        <dbReference type="SAM" id="MobiDB-lite"/>
    </source>
</evidence>
<dbReference type="PANTHER" id="PTHR34582:SF6">
    <property type="entry name" value="UPF0702 TRANSMEMBRANE PROTEIN YCAP"/>
    <property type="match status" value="1"/>
</dbReference>
<evidence type="ECO:0000256" key="6">
    <source>
        <dbReference type="ARBA" id="ARBA00023136"/>
    </source>
</evidence>
<feature type="compositionally biased region" description="Basic and acidic residues" evidence="7">
    <location>
        <begin position="20"/>
        <end position="31"/>
    </location>
</feature>
<dbReference type="EMBL" id="BAAAZG010000038">
    <property type="protein sequence ID" value="GAA4084853.1"/>
    <property type="molecule type" value="Genomic_DNA"/>
</dbReference>
<keyword evidence="11" id="KW-1185">Reference proteome</keyword>
<evidence type="ECO:0000256" key="2">
    <source>
        <dbReference type="ARBA" id="ARBA00006448"/>
    </source>
</evidence>
<dbReference type="PANTHER" id="PTHR34582">
    <property type="entry name" value="UPF0702 TRANSMEMBRANE PROTEIN YCAP"/>
    <property type="match status" value="1"/>
</dbReference>
<evidence type="ECO:0000259" key="9">
    <source>
        <dbReference type="Pfam" id="PF04239"/>
    </source>
</evidence>
<comment type="subcellular location">
    <subcellularLocation>
        <location evidence="1">Cell membrane</location>
        <topology evidence="1">Multi-pass membrane protein</topology>
    </subcellularLocation>
</comment>
<evidence type="ECO:0000313" key="10">
    <source>
        <dbReference type="EMBL" id="GAA4084853.1"/>
    </source>
</evidence>
<feature type="domain" description="YetF C-terminal" evidence="9">
    <location>
        <begin position="130"/>
        <end position="195"/>
    </location>
</feature>
<name>A0ABP7WAW6_9ACTN</name>
<feature type="region of interest" description="Disordered" evidence="7">
    <location>
        <begin position="1"/>
        <end position="34"/>
    </location>
</feature>
<evidence type="ECO:0000256" key="3">
    <source>
        <dbReference type="ARBA" id="ARBA00022475"/>
    </source>
</evidence>
<dbReference type="Proteomes" id="UP001500683">
    <property type="component" value="Unassembled WGS sequence"/>
</dbReference>
<feature type="transmembrane region" description="Helical" evidence="8">
    <location>
        <begin position="79"/>
        <end position="98"/>
    </location>
</feature>
<comment type="caution">
    <text evidence="10">The sequence shown here is derived from an EMBL/GenBank/DDBJ whole genome shotgun (WGS) entry which is preliminary data.</text>
</comment>
<dbReference type="Gene3D" id="3.30.240.20">
    <property type="entry name" value="bsu07140 like domains"/>
    <property type="match status" value="1"/>
</dbReference>
<dbReference type="InterPro" id="IPR023090">
    <property type="entry name" value="UPF0702_alpha/beta_dom_sf"/>
</dbReference>
<evidence type="ECO:0000313" key="11">
    <source>
        <dbReference type="Proteomes" id="UP001500683"/>
    </source>
</evidence>
<dbReference type="InterPro" id="IPR007353">
    <property type="entry name" value="DUF421"/>
</dbReference>
<feature type="transmembrane region" description="Helical" evidence="8">
    <location>
        <begin position="46"/>
        <end position="67"/>
    </location>
</feature>
<accession>A0ABP7WAW6</accession>
<keyword evidence="5 8" id="KW-1133">Transmembrane helix</keyword>
<reference evidence="11" key="1">
    <citation type="journal article" date="2019" name="Int. J. Syst. Evol. Microbiol.">
        <title>The Global Catalogue of Microorganisms (GCM) 10K type strain sequencing project: providing services to taxonomists for standard genome sequencing and annotation.</title>
        <authorList>
            <consortium name="The Broad Institute Genomics Platform"/>
            <consortium name="The Broad Institute Genome Sequencing Center for Infectious Disease"/>
            <person name="Wu L."/>
            <person name="Ma J."/>
        </authorList>
    </citation>
    <scope>NUCLEOTIDE SEQUENCE [LARGE SCALE GENOMIC DNA]</scope>
    <source>
        <strain evidence="11">JCM 16702</strain>
    </source>
</reference>
<keyword evidence="3" id="KW-1003">Cell membrane</keyword>
<evidence type="ECO:0000256" key="8">
    <source>
        <dbReference type="SAM" id="Phobius"/>
    </source>
</evidence>
<proteinExistence type="inferred from homology"/>
<evidence type="ECO:0000256" key="5">
    <source>
        <dbReference type="ARBA" id="ARBA00022989"/>
    </source>
</evidence>
<keyword evidence="4 8" id="KW-0812">Transmembrane</keyword>
<evidence type="ECO:0000256" key="1">
    <source>
        <dbReference type="ARBA" id="ARBA00004651"/>
    </source>
</evidence>
<keyword evidence="6 8" id="KW-0472">Membrane</keyword>
<organism evidence="10 11">
    <name type="scientific">Actinomadura miaoliensis</name>
    <dbReference type="NCBI Taxonomy" id="430685"/>
    <lineage>
        <taxon>Bacteria</taxon>
        <taxon>Bacillati</taxon>
        <taxon>Actinomycetota</taxon>
        <taxon>Actinomycetes</taxon>
        <taxon>Streptosporangiales</taxon>
        <taxon>Thermomonosporaceae</taxon>
        <taxon>Actinomadura</taxon>
    </lineage>
</organism>
<protein>
    <recommendedName>
        <fullName evidence="9">YetF C-terminal domain-containing protein</fullName>
    </recommendedName>
</protein>